<feature type="domain" description="RRM" evidence="4">
    <location>
        <begin position="218"/>
        <end position="291"/>
    </location>
</feature>
<dbReference type="RefSeq" id="XP_016647043.1">
    <property type="nucleotide sequence ID" value="XM_016791557.1"/>
</dbReference>
<gene>
    <name evidence="6" type="primary">LOC103321933</name>
</gene>
<feature type="compositionally biased region" description="Polar residues" evidence="3">
    <location>
        <begin position="365"/>
        <end position="383"/>
    </location>
</feature>
<evidence type="ECO:0000256" key="2">
    <source>
        <dbReference type="PROSITE-ProRule" id="PRU00176"/>
    </source>
</evidence>
<dbReference type="Gene3D" id="3.30.70.330">
    <property type="match status" value="3"/>
</dbReference>
<dbReference type="SUPFAM" id="SSF54928">
    <property type="entry name" value="RNA-binding domain, RBD"/>
    <property type="match status" value="2"/>
</dbReference>
<dbReference type="InterPro" id="IPR000504">
    <property type="entry name" value="RRM_dom"/>
</dbReference>
<reference evidence="6" key="2">
    <citation type="submission" date="2025-08" db="UniProtKB">
        <authorList>
            <consortium name="RefSeq"/>
        </authorList>
    </citation>
    <scope>IDENTIFICATION</scope>
</reference>
<dbReference type="InterPro" id="IPR012677">
    <property type="entry name" value="Nucleotide-bd_a/b_plait_sf"/>
</dbReference>
<feature type="region of interest" description="Disordered" evidence="3">
    <location>
        <begin position="331"/>
        <end position="402"/>
    </location>
</feature>
<keyword evidence="1 2" id="KW-0694">RNA-binding</keyword>
<evidence type="ECO:0000256" key="1">
    <source>
        <dbReference type="ARBA" id="ARBA00022884"/>
    </source>
</evidence>
<evidence type="ECO:0000256" key="3">
    <source>
        <dbReference type="SAM" id="MobiDB-lite"/>
    </source>
</evidence>
<feature type="compositionally biased region" description="Acidic residues" evidence="3">
    <location>
        <begin position="687"/>
        <end position="698"/>
    </location>
</feature>
<protein>
    <submittedName>
        <fullName evidence="6">Protein terminal ear1-like</fullName>
    </submittedName>
</protein>
<keyword evidence="5" id="KW-1185">Reference proteome</keyword>
<dbReference type="InterPro" id="IPR034458">
    <property type="entry name" value="EAR1-like_RRM3"/>
</dbReference>
<dbReference type="Proteomes" id="UP000694861">
    <property type="component" value="Linkage group LG2"/>
</dbReference>
<feature type="compositionally biased region" description="Low complexity" evidence="3">
    <location>
        <begin position="425"/>
        <end position="438"/>
    </location>
</feature>
<dbReference type="PANTHER" id="PTHR23189">
    <property type="entry name" value="RNA RECOGNITION MOTIF-CONTAINING"/>
    <property type="match status" value="1"/>
</dbReference>
<feature type="region of interest" description="Disordered" evidence="3">
    <location>
        <begin position="416"/>
        <end position="468"/>
    </location>
</feature>
<accession>A0ABM1LI16</accession>
<dbReference type="GeneID" id="103321933"/>
<evidence type="ECO:0000313" key="5">
    <source>
        <dbReference type="Proteomes" id="UP000694861"/>
    </source>
</evidence>
<dbReference type="PROSITE" id="PS50102">
    <property type="entry name" value="RRM"/>
    <property type="match status" value="2"/>
</dbReference>
<evidence type="ECO:0000259" key="4">
    <source>
        <dbReference type="PROSITE" id="PS50102"/>
    </source>
</evidence>
<sequence>MAETGLVRFPGSLDPGAQEFIPRNPNQLTLFGPPPPQPLPPPPHQVFYPYPPPPISEVVPYAQYAAPPAYASAAPTVCEPIPPSSAAATRAVLLSSVPSDVSEGTVRREVEGFGEVRWVQMERVCEGIVTVHFYDLRHAERALREFREQNMQQQQARLRNNYASYPFIPNTPPPLPPNNLSSQLLPVTPGRGLIAGQPVWAQFVIPALKAVPDGHNQGTIVIFNLDSAVTTSTLKDTFQAFGPVKELRETPSKKHQRFIEFFDVRDAAKALKEMNGKEINGKPVVIEFSRPGGHSRKYLNAVGNTTPTLVSPTNIIAPLHSNNALVSYPPSPSRELVGKFSRRPNSLNLAPPPPPPRLYASLSPQIQFPSSRNKSTNICSSKGNVGANGSLRRSNSSSVEAQMGGLNLGGAVEESHLVPGQTKRSCSSSKKSCQNSQNQVVTSPPRPQQAKSSRGRKGRQGKKMDSKFLIKEEAMAESSSADTRTTVMIKNIPNKYSQKLLLNMLDNHCIHCNEQIVANGDGDDGDDDEQQQQKQPFSSYDFVYLPIDFNNKCNVGYGFVNMTSPEATWRLYKAFHLQHWEVFNSRKICEVTYARVQGLEALKEHFKNSKFPCEMEHYLPVVFSPPRDGRQLTHPLPIVGAQTLNNNININISSSSSSPVSLLLPPVPPHLHDQHDHDMDAPVSTCDSDEDEDEDEDEGSSRSGGGDYVDREQGNAGSRDGQRFGSPPWSNGNCGMRAAL</sequence>
<feature type="domain" description="RRM" evidence="4">
    <location>
        <begin position="90"/>
        <end position="165"/>
    </location>
</feature>
<feature type="compositionally biased region" description="Basic and acidic residues" evidence="3">
    <location>
        <begin position="670"/>
        <end position="680"/>
    </location>
</feature>
<proteinExistence type="predicted"/>
<feature type="region of interest" description="Disordered" evidence="3">
    <location>
        <begin position="659"/>
        <end position="740"/>
    </location>
</feature>
<name>A0ABM1LI16_PRUMU</name>
<dbReference type="CDD" id="cd12530">
    <property type="entry name" value="RRM3_EAR1_like"/>
    <property type="match status" value="1"/>
</dbReference>
<evidence type="ECO:0000313" key="6">
    <source>
        <dbReference type="RefSeq" id="XP_016647043.1"/>
    </source>
</evidence>
<feature type="compositionally biased region" description="Polar residues" evidence="3">
    <location>
        <begin position="391"/>
        <end position="400"/>
    </location>
</feature>
<reference evidence="5" key="1">
    <citation type="journal article" date="2012" name="Nat. Commun.">
        <title>The genome of Prunus mume.</title>
        <authorList>
            <person name="Zhang Q."/>
            <person name="Chen W."/>
            <person name="Sun L."/>
            <person name="Zhao F."/>
            <person name="Huang B."/>
            <person name="Yang W."/>
            <person name="Tao Y."/>
            <person name="Wang J."/>
            <person name="Yuan Z."/>
            <person name="Fan G."/>
            <person name="Xing Z."/>
            <person name="Han C."/>
            <person name="Pan H."/>
            <person name="Zhong X."/>
            <person name="Shi W."/>
            <person name="Liang X."/>
            <person name="Du D."/>
            <person name="Sun F."/>
            <person name="Xu Z."/>
            <person name="Hao R."/>
            <person name="Lv T."/>
            <person name="Lv Y."/>
            <person name="Zheng Z."/>
            <person name="Sun M."/>
            <person name="Luo L."/>
            <person name="Cai M."/>
            <person name="Gao Y."/>
            <person name="Wang J."/>
            <person name="Yin Y."/>
            <person name="Xu X."/>
            <person name="Cheng T."/>
            <person name="Wang J."/>
        </authorList>
    </citation>
    <scope>NUCLEOTIDE SEQUENCE [LARGE SCALE GENOMIC DNA]</scope>
</reference>
<dbReference type="InterPro" id="IPR035979">
    <property type="entry name" value="RBD_domain_sf"/>
</dbReference>
<dbReference type="Pfam" id="PF00076">
    <property type="entry name" value="RRM_1"/>
    <property type="match status" value="1"/>
</dbReference>
<organism evidence="5 6">
    <name type="scientific">Prunus mume</name>
    <name type="common">Japanese apricot</name>
    <name type="synonym">Armeniaca mume</name>
    <dbReference type="NCBI Taxonomy" id="102107"/>
    <lineage>
        <taxon>Eukaryota</taxon>
        <taxon>Viridiplantae</taxon>
        <taxon>Streptophyta</taxon>
        <taxon>Embryophyta</taxon>
        <taxon>Tracheophyta</taxon>
        <taxon>Spermatophyta</taxon>
        <taxon>Magnoliopsida</taxon>
        <taxon>eudicotyledons</taxon>
        <taxon>Gunneridae</taxon>
        <taxon>Pentapetalae</taxon>
        <taxon>rosids</taxon>
        <taxon>fabids</taxon>
        <taxon>Rosales</taxon>
        <taxon>Rosaceae</taxon>
        <taxon>Amygdaloideae</taxon>
        <taxon>Amygdaleae</taxon>
        <taxon>Prunus</taxon>
    </lineage>
</organism>
<dbReference type="SMART" id="SM00360">
    <property type="entry name" value="RRM"/>
    <property type="match status" value="2"/>
</dbReference>
<dbReference type="Pfam" id="PF04059">
    <property type="entry name" value="RRM_2"/>
    <property type="match status" value="2"/>
</dbReference>
<dbReference type="InterPro" id="IPR007201">
    <property type="entry name" value="Mei2-like_Rrm_C"/>
</dbReference>